<feature type="region of interest" description="Disordered" evidence="1">
    <location>
        <begin position="210"/>
        <end position="234"/>
    </location>
</feature>
<proteinExistence type="predicted"/>
<dbReference type="EMBL" id="BQXS01011348">
    <property type="protein sequence ID" value="GKT36965.1"/>
    <property type="molecule type" value="Genomic_DNA"/>
</dbReference>
<organism evidence="2 3">
    <name type="scientific">Aduncisulcus paluster</name>
    <dbReference type="NCBI Taxonomy" id="2918883"/>
    <lineage>
        <taxon>Eukaryota</taxon>
        <taxon>Metamonada</taxon>
        <taxon>Carpediemonas-like organisms</taxon>
        <taxon>Aduncisulcus</taxon>
    </lineage>
</organism>
<evidence type="ECO:0000256" key="1">
    <source>
        <dbReference type="SAM" id="MobiDB-lite"/>
    </source>
</evidence>
<feature type="non-terminal residue" evidence="2">
    <location>
        <position position="367"/>
    </location>
</feature>
<protein>
    <recommendedName>
        <fullName evidence="4">UBX domain-containing protein</fullName>
    </recommendedName>
</protein>
<gene>
    <name evidence="2" type="ORF">ADUPG1_009836</name>
</gene>
<comment type="caution">
    <text evidence="2">The sequence shown here is derived from an EMBL/GenBank/DDBJ whole genome shotgun (WGS) entry which is preliminary data.</text>
</comment>
<reference evidence="2" key="1">
    <citation type="submission" date="2022-03" db="EMBL/GenBank/DDBJ databases">
        <title>Draft genome sequence of Aduncisulcus paluster, a free-living microaerophilic Fornicata.</title>
        <authorList>
            <person name="Yuyama I."/>
            <person name="Kume K."/>
            <person name="Tamura T."/>
            <person name="Inagaki Y."/>
            <person name="Hashimoto T."/>
        </authorList>
    </citation>
    <scope>NUCLEOTIDE SEQUENCE</scope>
    <source>
        <strain evidence="2">NY0171</strain>
    </source>
</reference>
<feature type="compositionally biased region" description="Low complexity" evidence="1">
    <location>
        <begin position="214"/>
        <end position="226"/>
    </location>
</feature>
<sequence length="367" mass="41080">MKINGSSLIHLIVNHRISKSSFREELKYTILYWTLLHASGKCLSFTRPSGIAQNDGVFQLEIIPAKYLPKLYTALHPKAPVFAIFKPDGILESPQPVHSLEELERLLTRFDRAQTSLVVPPLLPVSQVNAHAIASASSIVKEKTDEEWRQKMEEEREKADQERRLYSSIVASSVAHNTETTAAATSVRYSSPPKQPLEDHSMLHSHTISSKGDISVSKVSPSIPISQPRTPQIPHTAVPSYTPHLAASEDFAVYDEEVLSAHVEKSVGQFLRSLFSVYPVTAEQLQHVISTHDKLEDKIRRGYDEEKPSCCEDTELTTPSSVSSLSRRQSFCNPFHTPVPTRKLSMYVCISETGEEYERVTLPHAKA</sequence>
<evidence type="ECO:0000313" key="2">
    <source>
        <dbReference type="EMBL" id="GKT36965.1"/>
    </source>
</evidence>
<name>A0ABQ5KWY4_9EUKA</name>
<dbReference type="Proteomes" id="UP001057375">
    <property type="component" value="Unassembled WGS sequence"/>
</dbReference>
<evidence type="ECO:0000313" key="3">
    <source>
        <dbReference type="Proteomes" id="UP001057375"/>
    </source>
</evidence>
<keyword evidence="3" id="KW-1185">Reference proteome</keyword>
<accession>A0ABQ5KWY4</accession>
<evidence type="ECO:0008006" key="4">
    <source>
        <dbReference type="Google" id="ProtNLM"/>
    </source>
</evidence>